<dbReference type="AlphaFoldDB" id="A0A4C1V3L8"/>
<reference evidence="2 3" key="1">
    <citation type="journal article" date="2019" name="Commun. Biol.">
        <title>The bagworm genome reveals a unique fibroin gene that provides high tensile strength.</title>
        <authorList>
            <person name="Kono N."/>
            <person name="Nakamura H."/>
            <person name="Ohtoshi R."/>
            <person name="Tomita M."/>
            <person name="Numata K."/>
            <person name="Arakawa K."/>
        </authorList>
    </citation>
    <scope>NUCLEOTIDE SEQUENCE [LARGE SCALE GENOMIC DNA]</scope>
</reference>
<evidence type="ECO:0000256" key="1">
    <source>
        <dbReference type="SAM" id="MobiDB-lite"/>
    </source>
</evidence>
<feature type="region of interest" description="Disordered" evidence="1">
    <location>
        <begin position="1"/>
        <end position="54"/>
    </location>
</feature>
<evidence type="ECO:0000313" key="3">
    <source>
        <dbReference type="Proteomes" id="UP000299102"/>
    </source>
</evidence>
<name>A0A4C1V3L8_EUMVA</name>
<sequence>MRNYNKNQSSKSQRHELATVPQYLTYVPRGPFASRSGRARSRRSGAGAADAQPASTLRKKYKKICIKNEARTEIESSKKMGSLTARSIDIKEVEIYSMSTWVELLR</sequence>
<accession>A0A4C1V3L8</accession>
<comment type="caution">
    <text evidence="2">The sequence shown here is derived from an EMBL/GenBank/DDBJ whole genome shotgun (WGS) entry which is preliminary data.</text>
</comment>
<protein>
    <submittedName>
        <fullName evidence="2">Uncharacterized protein</fullName>
    </submittedName>
</protein>
<dbReference type="EMBL" id="BGZK01000273">
    <property type="protein sequence ID" value="GBP33398.1"/>
    <property type="molecule type" value="Genomic_DNA"/>
</dbReference>
<evidence type="ECO:0000313" key="2">
    <source>
        <dbReference type="EMBL" id="GBP33398.1"/>
    </source>
</evidence>
<dbReference type="Proteomes" id="UP000299102">
    <property type="component" value="Unassembled WGS sequence"/>
</dbReference>
<organism evidence="2 3">
    <name type="scientific">Eumeta variegata</name>
    <name type="common">Bagworm moth</name>
    <name type="synonym">Eumeta japonica</name>
    <dbReference type="NCBI Taxonomy" id="151549"/>
    <lineage>
        <taxon>Eukaryota</taxon>
        <taxon>Metazoa</taxon>
        <taxon>Ecdysozoa</taxon>
        <taxon>Arthropoda</taxon>
        <taxon>Hexapoda</taxon>
        <taxon>Insecta</taxon>
        <taxon>Pterygota</taxon>
        <taxon>Neoptera</taxon>
        <taxon>Endopterygota</taxon>
        <taxon>Lepidoptera</taxon>
        <taxon>Glossata</taxon>
        <taxon>Ditrysia</taxon>
        <taxon>Tineoidea</taxon>
        <taxon>Psychidae</taxon>
        <taxon>Oiketicinae</taxon>
        <taxon>Eumeta</taxon>
    </lineage>
</organism>
<feature type="compositionally biased region" description="Polar residues" evidence="1">
    <location>
        <begin position="1"/>
        <end position="11"/>
    </location>
</feature>
<keyword evidence="3" id="KW-1185">Reference proteome</keyword>
<gene>
    <name evidence="2" type="ORF">EVAR_6746_1</name>
</gene>
<proteinExistence type="predicted"/>